<keyword evidence="1" id="KW-1133">Transmembrane helix</keyword>
<evidence type="ECO:0000256" key="1">
    <source>
        <dbReference type="SAM" id="Phobius"/>
    </source>
</evidence>
<dbReference type="Proteomes" id="UP000887540">
    <property type="component" value="Unplaced"/>
</dbReference>
<organism evidence="3 4">
    <name type="scientific">Acrobeloides nanus</name>
    <dbReference type="NCBI Taxonomy" id="290746"/>
    <lineage>
        <taxon>Eukaryota</taxon>
        <taxon>Metazoa</taxon>
        <taxon>Ecdysozoa</taxon>
        <taxon>Nematoda</taxon>
        <taxon>Chromadorea</taxon>
        <taxon>Rhabditida</taxon>
        <taxon>Tylenchina</taxon>
        <taxon>Cephalobomorpha</taxon>
        <taxon>Cephaloboidea</taxon>
        <taxon>Cephalobidae</taxon>
        <taxon>Acrobeloides</taxon>
    </lineage>
</organism>
<reference evidence="4" key="1">
    <citation type="submission" date="2022-11" db="UniProtKB">
        <authorList>
            <consortium name="WormBaseParasite"/>
        </authorList>
    </citation>
    <scope>IDENTIFICATION</scope>
</reference>
<feature type="transmembrane region" description="Helical" evidence="1">
    <location>
        <begin position="121"/>
        <end position="143"/>
    </location>
</feature>
<keyword evidence="2" id="KW-0732">Signal</keyword>
<proteinExistence type="predicted"/>
<accession>A0A914CQK9</accession>
<evidence type="ECO:0000256" key="2">
    <source>
        <dbReference type="SAM" id="SignalP"/>
    </source>
</evidence>
<keyword evidence="3" id="KW-1185">Reference proteome</keyword>
<name>A0A914CQK9_9BILA</name>
<sequence length="172" mass="20097">MINNKKVWIWLMCAILKALCAYCDDSSISVKPNSDAITTSREKYSSSDLLNCFRNVSNNDLQLYKTINVDCSYIPENLIWDVGGKSHQNRTCFKKYCCQVPKSGINASMWITECFEYKKNWFEYTLLAIIVVEIISIGMIVYIRYKLENRRKHTEDAKFLMENELLFNKKGL</sequence>
<keyword evidence="1" id="KW-0812">Transmembrane</keyword>
<keyword evidence="1" id="KW-0472">Membrane</keyword>
<feature type="chain" id="PRO_5037356863" evidence="2">
    <location>
        <begin position="21"/>
        <end position="172"/>
    </location>
</feature>
<evidence type="ECO:0000313" key="4">
    <source>
        <dbReference type="WBParaSite" id="ACRNAN_scaffold1291.g10487.t1"/>
    </source>
</evidence>
<protein>
    <submittedName>
        <fullName evidence="4">Uncharacterized protein</fullName>
    </submittedName>
</protein>
<feature type="signal peptide" evidence="2">
    <location>
        <begin position="1"/>
        <end position="20"/>
    </location>
</feature>
<dbReference type="AlphaFoldDB" id="A0A914CQK9"/>
<dbReference type="WBParaSite" id="ACRNAN_scaffold1291.g10487.t1">
    <property type="protein sequence ID" value="ACRNAN_scaffold1291.g10487.t1"/>
    <property type="gene ID" value="ACRNAN_scaffold1291.g10487"/>
</dbReference>
<evidence type="ECO:0000313" key="3">
    <source>
        <dbReference type="Proteomes" id="UP000887540"/>
    </source>
</evidence>